<evidence type="ECO:0000256" key="9">
    <source>
        <dbReference type="SAM" id="Phobius"/>
    </source>
</evidence>
<dbReference type="Gene3D" id="2.30.30.830">
    <property type="match status" value="1"/>
</dbReference>
<keyword evidence="8 9" id="KW-0472">Membrane</keyword>
<gene>
    <name evidence="11" type="ORF">A1332_03615</name>
</gene>
<dbReference type="GO" id="GO:0005886">
    <property type="term" value="C:plasma membrane"/>
    <property type="evidence" value="ECO:0007669"/>
    <property type="project" value="UniProtKB-SubCell"/>
</dbReference>
<dbReference type="OrthoDB" id="5574088at2"/>
<name>A0A177M5Y7_METMH</name>
<evidence type="ECO:0000256" key="7">
    <source>
        <dbReference type="ARBA" id="ARBA00022989"/>
    </source>
</evidence>
<keyword evidence="4" id="KW-0997">Cell inner membrane</keyword>
<dbReference type="Pfam" id="PF11356">
    <property type="entry name" value="T2SSC"/>
    <property type="match status" value="1"/>
</dbReference>
<evidence type="ECO:0000256" key="3">
    <source>
        <dbReference type="ARBA" id="ARBA00022475"/>
    </source>
</evidence>
<comment type="subcellular location">
    <subcellularLocation>
        <location evidence="1">Cell inner membrane</location>
    </subcellularLocation>
</comment>
<sequence>MFFQHNRIMMKFAGFSRLAFDLKAAERGVAGGAYLQWLATALAAVYLLGVLYVNLSTALVDVGQNPAETAAPASTETAAQNPPMDLSEIGTWHLFGQSPESVSDKGAVAETQLQLKLLGIMFLSKNPENASGIIQADDGQQKKYRLGDELPGGAVLQSVEADRVLLKHGERQESLLLKKDSVRAPSATE</sequence>
<keyword evidence="2" id="KW-0813">Transport</keyword>
<dbReference type="GO" id="GO:0015031">
    <property type="term" value="P:protein transport"/>
    <property type="evidence" value="ECO:0007669"/>
    <property type="project" value="UniProtKB-KW"/>
</dbReference>
<keyword evidence="3" id="KW-1003">Cell membrane</keyword>
<dbReference type="AlphaFoldDB" id="A0A177M5Y7"/>
<comment type="caution">
    <text evidence="11">The sequence shown here is derived from an EMBL/GenBank/DDBJ whole genome shotgun (WGS) entry which is preliminary data.</text>
</comment>
<evidence type="ECO:0000256" key="4">
    <source>
        <dbReference type="ARBA" id="ARBA00022519"/>
    </source>
</evidence>
<protein>
    <recommendedName>
        <fullName evidence="10">Type II secretion system protein GspC N-terminal domain-containing protein</fullName>
    </recommendedName>
</protein>
<organism evidence="11 12">
    <name type="scientific">Methylomonas methanica</name>
    <dbReference type="NCBI Taxonomy" id="421"/>
    <lineage>
        <taxon>Bacteria</taxon>
        <taxon>Pseudomonadati</taxon>
        <taxon>Pseudomonadota</taxon>
        <taxon>Gammaproteobacteria</taxon>
        <taxon>Methylococcales</taxon>
        <taxon>Methylococcaceae</taxon>
        <taxon>Methylomonas</taxon>
    </lineage>
</organism>
<accession>A0A177M5Y7</accession>
<proteinExistence type="predicted"/>
<evidence type="ECO:0000256" key="2">
    <source>
        <dbReference type="ARBA" id="ARBA00022448"/>
    </source>
</evidence>
<keyword evidence="6" id="KW-0653">Protein transport</keyword>
<reference evidence="11 12" key="1">
    <citation type="submission" date="2016-03" db="EMBL/GenBank/DDBJ databases">
        <authorList>
            <person name="Ploux O."/>
        </authorList>
    </citation>
    <scope>NUCLEOTIDE SEQUENCE [LARGE SCALE GENOMIC DNA]</scope>
    <source>
        <strain evidence="11 12">R-45363</strain>
    </source>
</reference>
<dbReference type="InterPro" id="IPR024961">
    <property type="entry name" value="T2SS_GspC_N"/>
</dbReference>
<evidence type="ECO:0000256" key="1">
    <source>
        <dbReference type="ARBA" id="ARBA00004533"/>
    </source>
</evidence>
<feature type="domain" description="Type II secretion system protein GspC N-terminal" evidence="10">
    <location>
        <begin position="37"/>
        <end position="176"/>
    </location>
</feature>
<evidence type="ECO:0000256" key="8">
    <source>
        <dbReference type="ARBA" id="ARBA00023136"/>
    </source>
</evidence>
<evidence type="ECO:0000313" key="11">
    <source>
        <dbReference type="EMBL" id="OAI01136.1"/>
    </source>
</evidence>
<keyword evidence="7 9" id="KW-1133">Transmembrane helix</keyword>
<dbReference type="EMBL" id="LUUG01000093">
    <property type="protein sequence ID" value="OAI01136.1"/>
    <property type="molecule type" value="Genomic_DNA"/>
</dbReference>
<evidence type="ECO:0000259" key="10">
    <source>
        <dbReference type="Pfam" id="PF11356"/>
    </source>
</evidence>
<feature type="transmembrane region" description="Helical" evidence="9">
    <location>
        <begin position="34"/>
        <end position="55"/>
    </location>
</feature>
<dbReference type="Proteomes" id="UP000078090">
    <property type="component" value="Unassembled WGS sequence"/>
</dbReference>
<evidence type="ECO:0000256" key="5">
    <source>
        <dbReference type="ARBA" id="ARBA00022692"/>
    </source>
</evidence>
<evidence type="ECO:0000256" key="6">
    <source>
        <dbReference type="ARBA" id="ARBA00022927"/>
    </source>
</evidence>
<keyword evidence="5 9" id="KW-0812">Transmembrane</keyword>
<evidence type="ECO:0000313" key="12">
    <source>
        <dbReference type="Proteomes" id="UP000078090"/>
    </source>
</evidence>